<keyword evidence="3" id="KW-1185">Reference proteome</keyword>
<evidence type="ECO:0000313" key="3">
    <source>
        <dbReference type="Proteomes" id="UP000275267"/>
    </source>
</evidence>
<dbReference type="PANTHER" id="PTHR34303">
    <property type="entry name" value="OS01G0890400 PROTEIN-RELATED"/>
    <property type="match status" value="1"/>
</dbReference>
<protein>
    <submittedName>
        <fullName evidence="2">Uncharacterized protein</fullName>
    </submittedName>
</protein>
<proteinExistence type="predicted"/>
<comment type="caution">
    <text evidence="2">The sequence shown here is derived from an EMBL/GenBank/DDBJ whole genome shotgun (WGS) entry which is preliminary data.</text>
</comment>
<sequence>MTLVRHDDTPNSHYFEQEAFITVAIKDYLLEHWNSERIIFSADPYANPHFADPVCVQGVDFSAIILTIKAEGITDIPFQEYFKNHYGVGALARLEIVDVELLGDSDYGSDSSGPPSPGPPIPNDARDGVGLSTPAQSSGSILGARLGVPDANPSPEVGGRSAKGPAPAHAFLEGLAAPR</sequence>
<feature type="region of interest" description="Disordered" evidence="1">
    <location>
        <begin position="105"/>
        <end position="179"/>
    </location>
</feature>
<dbReference type="EMBL" id="PQIB02000013">
    <property type="protein sequence ID" value="RLM74602.1"/>
    <property type="molecule type" value="Genomic_DNA"/>
</dbReference>
<organism evidence="2 3">
    <name type="scientific">Panicum miliaceum</name>
    <name type="common">Proso millet</name>
    <name type="synonym">Broomcorn millet</name>
    <dbReference type="NCBI Taxonomy" id="4540"/>
    <lineage>
        <taxon>Eukaryota</taxon>
        <taxon>Viridiplantae</taxon>
        <taxon>Streptophyta</taxon>
        <taxon>Embryophyta</taxon>
        <taxon>Tracheophyta</taxon>
        <taxon>Spermatophyta</taxon>
        <taxon>Magnoliopsida</taxon>
        <taxon>Liliopsida</taxon>
        <taxon>Poales</taxon>
        <taxon>Poaceae</taxon>
        <taxon>PACMAD clade</taxon>
        <taxon>Panicoideae</taxon>
        <taxon>Panicodae</taxon>
        <taxon>Paniceae</taxon>
        <taxon>Panicinae</taxon>
        <taxon>Panicum</taxon>
        <taxon>Panicum sect. Panicum</taxon>
    </lineage>
</organism>
<dbReference type="OrthoDB" id="675134at2759"/>
<gene>
    <name evidence="2" type="ORF">C2845_PM15G04550</name>
</gene>
<evidence type="ECO:0000313" key="2">
    <source>
        <dbReference type="EMBL" id="RLM74602.1"/>
    </source>
</evidence>
<reference evidence="3" key="1">
    <citation type="journal article" date="2019" name="Nat. Commun.">
        <title>The genome of broomcorn millet.</title>
        <authorList>
            <person name="Zou C."/>
            <person name="Miki D."/>
            <person name="Li D."/>
            <person name="Tang Q."/>
            <person name="Xiao L."/>
            <person name="Rajput S."/>
            <person name="Deng P."/>
            <person name="Jia W."/>
            <person name="Huang R."/>
            <person name="Zhang M."/>
            <person name="Sun Y."/>
            <person name="Hu J."/>
            <person name="Fu X."/>
            <person name="Schnable P.S."/>
            <person name="Li F."/>
            <person name="Zhang H."/>
            <person name="Feng B."/>
            <person name="Zhu X."/>
            <person name="Liu R."/>
            <person name="Schnable J.C."/>
            <person name="Zhu J.-K."/>
            <person name="Zhang H."/>
        </authorList>
    </citation>
    <scope>NUCLEOTIDE SEQUENCE [LARGE SCALE GENOMIC DNA]</scope>
</reference>
<dbReference type="PANTHER" id="PTHR34303:SF8">
    <property type="entry name" value="OS09G0372600 PROTEIN"/>
    <property type="match status" value="1"/>
</dbReference>
<dbReference type="AlphaFoldDB" id="A0A3L6Q7K5"/>
<dbReference type="Proteomes" id="UP000275267">
    <property type="component" value="Unassembled WGS sequence"/>
</dbReference>
<evidence type="ECO:0000256" key="1">
    <source>
        <dbReference type="SAM" id="MobiDB-lite"/>
    </source>
</evidence>
<name>A0A3L6Q7K5_PANMI</name>
<accession>A0A3L6Q7K5</accession>